<dbReference type="Gene3D" id="2.60.34.10">
    <property type="entry name" value="Substrate Binding Domain Of DNAk, Chain A, domain 1"/>
    <property type="match status" value="1"/>
</dbReference>
<dbReference type="FunFam" id="3.30.420.40:FF:000026">
    <property type="entry name" value="Heat shock protein 70"/>
    <property type="match status" value="1"/>
</dbReference>
<dbReference type="GO" id="GO:0016887">
    <property type="term" value="F:ATP hydrolysis activity"/>
    <property type="evidence" value="ECO:0000318"/>
    <property type="project" value="GO_Central"/>
</dbReference>
<dbReference type="SMR" id="A0A3Q7GTI1"/>
<keyword evidence="4 6" id="KW-0067">ATP-binding</keyword>
<dbReference type="InterPro" id="IPR018181">
    <property type="entry name" value="Heat_shock_70_CS"/>
</dbReference>
<dbReference type="FunFam" id="3.90.640.10:FF:000002">
    <property type="entry name" value="Heat shock 70 kDa"/>
    <property type="match status" value="1"/>
</dbReference>
<reference evidence="8" key="1">
    <citation type="journal article" date="2012" name="Nature">
        <title>The tomato genome sequence provides insights into fleshy fruit evolution.</title>
        <authorList>
            <consortium name="Tomato Genome Consortium"/>
        </authorList>
    </citation>
    <scope>NUCLEOTIDE SEQUENCE [LARGE SCALE GENOMIC DNA]</scope>
    <source>
        <strain evidence="8">cv. Heinz 1706</strain>
    </source>
</reference>
<dbReference type="GO" id="GO:0031072">
    <property type="term" value="F:heat shock protein binding"/>
    <property type="evidence" value="ECO:0000318"/>
    <property type="project" value="GO_Central"/>
</dbReference>
<proteinExistence type="inferred from homology"/>
<keyword evidence="2 6" id="KW-0547">Nucleotide-binding</keyword>
<evidence type="ECO:0000313" key="8">
    <source>
        <dbReference type="EnsemblPlants" id="Solyc06g052050.3.1"/>
    </source>
</evidence>
<dbReference type="PaxDb" id="4081-Solyc06g052050.2.1"/>
<evidence type="ECO:0000256" key="3">
    <source>
        <dbReference type="ARBA" id="ARBA00022824"/>
    </source>
</evidence>
<dbReference type="Gene3D" id="3.30.420.40">
    <property type="match status" value="2"/>
</dbReference>
<accession>A0A3Q7GTI1</accession>
<dbReference type="FunFam" id="2.60.34.10:FF:000002">
    <property type="entry name" value="Heat shock 70 kDa"/>
    <property type="match status" value="1"/>
</dbReference>
<keyword evidence="5" id="KW-0325">Glycoprotein</keyword>
<dbReference type="InterPro" id="IPR029047">
    <property type="entry name" value="HSP70_peptide-bd_sf"/>
</dbReference>
<evidence type="ECO:0000256" key="1">
    <source>
        <dbReference type="ARBA" id="ARBA00004319"/>
    </source>
</evidence>
<dbReference type="EnsemblPlants" id="Solyc06g052050.3.1">
    <property type="protein sequence ID" value="Solyc06g052050.3.1"/>
    <property type="gene ID" value="Solyc06g052050.3"/>
</dbReference>
<dbReference type="CDD" id="cd10241">
    <property type="entry name" value="ASKHA_NBD_HSP70_BiP"/>
    <property type="match status" value="1"/>
</dbReference>
<dbReference type="FunFam" id="3.30.30.30:FF:000005">
    <property type="entry name" value="Heat shock protein ssb1"/>
    <property type="match status" value="1"/>
</dbReference>
<dbReference type="InterPro" id="IPR013126">
    <property type="entry name" value="Hsp_70_fam"/>
</dbReference>
<dbReference type="InParanoid" id="A0A3Q7GTI1"/>
<dbReference type="Gramene" id="Solyc06g052050.3.1">
    <property type="protein sequence ID" value="Solyc06g052050.3.1"/>
    <property type="gene ID" value="Solyc06g052050.3"/>
</dbReference>
<evidence type="ECO:0000256" key="5">
    <source>
        <dbReference type="ARBA" id="ARBA00023180"/>
    </source>
</evidence>
<dbReference type="GO" id="GO:0140662">
    <property type="term" value="F:ATP-dependent protein folding chaperone"/>
    <property type="evidence" value="ECO:0007669"/>
    <property type="project" value="InterPro"/>
</dbReference>
<dbReference type="GO" id="GO:0005634">
    <property type="term" value="C:nucleus"/>
    <property type="evidence" value="ECO:0000318"/>
    <property type="project" value="GO_Central"/>
</dbReference>
<evidence type="ECO:0000313" key="9">
    <source>
        <dbReference type="Proteomes" id="UP000004994"/>
    </source>
</evidence>
<dbReference type="OMA" id="DSKPCIE"/>
<sequence>MAGGAWKLSASWIILFGCLFAYSVANEEASKLGTVIGIDLGTTYSCVGVYKNGHVEIIANDQGNRITPSWVSFTDGERLIGEAAKNLAAVNPERTIFDVKRLIGRKFEDREVQRDMKLVPYKIVNTDGKPYIQVKIKDGENKVFSPEEISAMILTKMKETAEAFLGKKINDAVVTVPAYFNDAQRQATKDAGVIAGLNVARIINEPTAATIAYGLDKKGGEKNILVFDLGGGTFDVSILTIDNGVFEVLATNGDTHLGEDHGVIKKKHGKDISKDNRALGKLRREAERAKRSLSSQHQVRVEIESLFDGVDFSEALTRARFEELNNDLFRKTMGPVKKAMEDAGLGKNQIDEIVLVGGSTRIPKVQQLLKDYFDGKEPSKGVNPDEAVAYGAAVQGGILSGEGGDETKNILLLDVAPLTLGIETVGGVMTKLIPRNTVIPTKKSQVFTTYKDQQTTVTIQVFEGERSLTKDCRQLGKFDLTGVAPAPRGTPQIEVTFAVDANGILDVKAEDKASGKSEKITITNDKGRLSQEEIERMVKEAEDFAEEDNICI</sequence>
<dbReference type="PROSITE" id="PS51257">
    <property type="entry name" value="PROKAR_LIPOPROTEIN"/>
    <property type="match status" value="1"/>
</dbReference>
<evidence type="ECO:0000256" key="6">
    <source>
        <dbReference type="RuleBase" id="RU003322"/>
    </source>
</evidence>
<dbReference type="PROSITE" id="PS00297">
    <property type="entry name" value="HSP70_1"/>
    <property type="match status" value="1"/>
</dbReference>
<keyword evidence="9" id="KW-1185">Reference proteome</keyword>
<dbReference type="NCBIfam" id="NF001413">
    <property type="entry name" value="PRK00290.1"/>
    <property type="match status" value="1"/>
</dbReference>
<protein>
    <submittedName>
        <fullName evidence="8">Uncharacterized protein</fullName>
    </submittedName>
</protein>
<dbReference type="Proteomes" id="UP000004994">
    <property type="component" value="Chromosome 6"/>
</dbReference>
<dbReference type="GO" id="GO:0016020">
    <property type="term" value="C:membrane"/>
    <property type="evidence" value="ECO:0000318"/>
    <property type="project" value="GO_Central"/>
</dbReference>
<dbReference type="GO" id="GO:0030968">
    <property type="term" value="P:endoplasmic reticulum unfolded protein response"/>
    <property type="evidence" value="ECO:0000318"/>
    <property type="project" value="GO_Central"/>
</dbReference>
<keyword evidence="3" id="KW-0256">Endoplasmic reticulum</keyword>
<dbReference type="PRINTS" id="PR00301">
    <property type="entry name" value="HEATSHOCK70"/>
</dbReference>
<dbReference type="GO" id="GO:0036503">
    <property type="term" value="P:ERAD pathway"/>
    <property type="evidence" value="ECO:0000318"/>
    <property type="project" value="GO_Central"/>
</dbReference>
<dbReference type="GO" id="GO:0005524">
    <property type="term" value="F:ATP binding"/>
    <property type="evidence" value="ECO:0007669"/>
    <property type="project" value="UniProtKB-KW"/>
</dbReference>
<dbReference type="PANTHER" id="PTHR19375">
    <property type="entry name" value="HEAT SHOCK PROTEIN 70KDA"/>
    <property type="match status" value="1"/>
</dbReference>
<dbReference type="GO" id="GO:0042026">
    <property type="term" value="P:protein refolding"/>
    <property type="evidence" value="ECO:0000318"/>
    <property type="project" value="GO_Central"/>
</dbReference>
<reference evidence="8" key="2">
    <citation type="submission" date="2019-01" db="UniProtKB">
        <authorList>
            <consortium name="EnsemblPlants"/>
        </authorList>
    </citation>
    <scope>IDENTIFICATION</scope>
    <source>
        <strain evidence="8">cv. Heinz 1706</strain>
    </source>
</reference>
<dbReference type="FunFam" id="3.30.420.40:FF:000020">
    <property type="entry name" value="Chaperone protein HscA homolog"/>
    <property type="match status" value="1"/>
</dbReference>
<keyword evidence="7" id="KW-0732">Signal</keyword>
<dbReference type="GO" id="GO:0005788">
    <property type="term" value="C:endoplasmic reticulum lumen"/>
    <property type="evidence" value="ECO:0000318"/>
    <property type="project" value="GO_Central"/>
</dbReference>
<dbReference type="Gene3D" id="3.90.640.10">
    <property type="entry name" value="Actin, Chain A, domain 4"/>
    <property type="match status" value="1"/>
</dbReference>
<dbReference type="GO" id="GO:0034663">
    <property type="term" value="C:endoplasmic reticulum chaperone complex"/>
    <property type="evidence" value="ECO:0000318"/>
    <property type="project" value="GO_Central"/>
</dbReference>
<dbReference type="GO" id="GO:0009860">
    <property type="term" value="P:pollen tube growth"/>
    <property type="evidence" value="ECO:0007669"/>
    <property type="project" value="UniProtKB-ARBA"/>
</dbReference>
<feature type="chain" id="PRO_5018732451" evidence="7">
    <location>
        <begin position="26"/>
        <end position="552"/>
    </location>
</feature>
<comment type="similarity">
    <text evidence="6">Belongs to the heat shock protein 70 family.</text>
</comment>
<dbReference type="STRING" id="4081.A0A3Q7GTI1"/>
<evidence type="ECO:0000256" key="2">
    <source>
        <dbReference type="ARBA" id="ARBA00022741"/>
    </source>
</evidence>
<evidence type="ECO:0000256" key="4">
    <source>
        <dbReference type="ARBA" id="ARBA00022840"/>
    </source>
</evidence>
<dbReference type="PROSITE" id="PS01036">
    <property type="entry name" value="HSP70_3"/>
    <property type="match status" value="1"/>
</dbReference>
<dbReference type="SUPFAM" id="SSF100920">
    <property type="entry name" value="Heat shock protein 70kD (HSP70), peptide-binding domain"/>
    <property type="match status" value="1"/>
</dbReference>
<name>A0A3Q7GTI1_SOLLC</name>
<dbReference type="GO" id="GO:0044183">
    <property type="term" value="F:protein folding chaperone"/>
    <property type="evidence" value="ECO:0000318"/>
    <property type="project" value="GO_Central"/>
</dbReference>
<dbReference type="PROSITE" id="PS00329">
    <property type="entry name" value="HSP70_2"/>
    <property type="match status" value="1"/>
</dbReference>
<evidence type="ECO:0000256" key="7">
    <source>
        <dbReference type="SAM" id="SignalP"/>
    </source>
</evidence>
<feature type="signal peptide" evidence="7">
    <location>
        <begin position="1"/>
        <end position="25"/>
    </location>
</feature>
<dbReference type="AlphaFoldDB" id="A0A3Q7GTI1"/>
<dbReference type="InterPro" id="IPR042050">
    <property type="entry name" value="BIP_NBD"/>
</dbReference>
<comment type="subcellular location">
    <subcellularLocation>
        <location evidence="1">Endoplasmic reticulum lumen</location>
    </subcellularLocation>
</comment>
<organism evidence="8">
    <name type="scientific">Solanum lycopersicum</name>
    <name type="common">Tomato</name>
    <name type="synonym">Lycopersicon esculentum</name>
    <dbReference type="NCBI Taxonomy" id="4081"/>
    <lineage>
        <taxon>Eukaryota</taxon>
        <taxon>Viridiplantae</taxon>
        <taxon>Streptophyta</taxon>
        <taxon>Embryophyta</taxon>
        <taxon>Tracheophyta</taxon>
        <taxon>Spermatophyta</taxon>
        <taxon>Magnoliopsida</taxon>
        <taxon>eudicotyledons</taxon>
        <taxon>Gunneridae</taxon>
        <taxon>Pentapetalae</taxon>
        <taxon>asterids</taxon>
        <taxon>lamiids</taxon>
        <taxon>Solanales</taxon>
        <taxon>Solanaceae</taxon>
        <taxon>Solanoideae</taxon>
        <taxon>Solaneae</taxon>
        <taxon>Solanum</taxon>
        <taxon>Solanum subgen. Lycopersicon</taxon>
    </lineage>
</organism>
<dbReference type="GO" id="GO:0005737">
    <property type="term" value="C:cytoplasm"/>
    <property type="evidence" value="ECO:0000318"/>
    <property type="project" value="GO_Central"/>
</dbReference>
<dbReference type="Pfam" id="PF00012">
    <property type="entry name" value="HSP70"/>
    <property type="match status" value="1"/>
</dbReference>
<dbReference type="InterPro" id="IPR043129">
    <property type="entry name" value="ATPase_NBD"/>
</dbReference>
<dbReference type="SUPFAM" id="SSF53067">
    <property type="entry name" value="Actin-like ATPase domain"/>
    <property type="match status" value="2"/>
</dbReference>